<protein>
    <submittedName>
        <fullName evidence="1">Putative replicase-associated protein</fullName>
    </submittedName>
</protein>
<proteinExistence type="predicted"/>
<reference evidence="1" key="1">
    <citation type="journal article" date="2013" name="Virus Res.">
        <title>Infectious transcripts of an asymptomatic panicovirus identified from a metagenomic survey.</title>
        <authorList>
            <person name="Scheets K."/>
        </authorList>
    </citation>
    <scope>NUCLEOTIDE SEQUENCE</scope>
    <source>
        <strain evidence="1">2010</strain>
    </source>
</reference>
<accession>S4WDV5</accession>
<sequence length="380" mass="43865">MESFVSRISEALSSCDANLDYDKMLLILKHCPDKLLSWASGIEGLQTHQLKVAITHLVKTEFHSCKHLLTTMSATTADYIKMFMQLSPEQEVVINTGGTVTWWPKLIRDIPEWFTDKIPHYILQIVDFILRWVSRITGKVRPSSPKESNSSSTRPSWLRLLVEVGLVAAAWYGVYKYISLSEEIVRRDQAQTRPDHMRQCYEQVKESLEEQNNRFIHDRMEEELTKLVIEPAEIDEDGKEVKPEVSQYLVRHHGKFVRALVTMAKNEFAGVPKPTEANQLAVWRFLYRQCDKRGVNPTDTQKSISAALPFVFLPSAYDQDQAITMNCDDAKEMLQRYADTFRYTTPLQKLVHNPLMGKHWVAWARSIFISDPETGLRFAK</sequence>
<evidence type="ECO:0000313" key="1">
    <source>
        <dbReference type="EMBL" id="AGO96549.1"/>
    </source>
</evidence>
<organism evidence="1">
    <name type="scientific">Thin paspalum asymptomatic virus</name>
    <dbReference type="NCBI Taxonomy" id="1352511"/>
    <lineage>
        <taxon>Viruses</taxon>
        <taxon>Riboviria</taxon>
        <taxon>Orthornavirae</taxon>
        <taxon>Kitrinoviricota</taxon>
        <taxon>Tolucaviricetes</taxon>
        <taxon>Tolivirales</taxon>
        <taxon>Tombusviridae</taxon>
        <taxon>Procedovirinae</taxon>
        <taxon>Panicovirus</taxon>
        <taxon>Panicovirus paspali</taxon>
    </lineage>
</organism>
<name>S4WDV5_9TOMB</name>
<dbReference type="EMBL" id="JX848616">
    <property type="protein sequence ID" value="AGO96549.1"/>
    <property type="molecule type" value="Genomic_RNA"/>
</dbReference>